<evidence type="ECO:0000313" key="2">
    <source>
        <dbReference type="Proteomes" id="UP000286990"/>
    </source>
</evidence>
<evidence type="ECO:0000313" key="1">
    <source>
        <dbReference type="EMBL" id="RRQ47641.1"/>
    </source>
</evidence>
<reference evidence="2" key="2">
    <citation type="submission" date="2018-12" db="EMBL/GenBank/DDBJ databases">
        <title>Maribacter lutimaris sp. nov., isolated from marine sediment.</title>
        <authorList>
            <person name="Kim K.K."/>
        </authorList>
    </citation>
    <scope>NUCLEOTIDE SEQUENCE [LARGE SCALE GENOMIC DNA]</scope>
    <source>
        <strain evidence="2">PoM-212</strain>
    </source>
</reference>
<dbReference type="AlphaFoldDB" id="A0A426RF52"/>
<comment type="caution">
    <text evidence="1">The sequence shown here is derived from an EMBL/GenBank/DDBJ whole genome shotgun (WGS) entry which is preliminary data.</text>
</comment>
<name>A0A426RF52_9FLAO</name>
<proteinExistence type="predicted"/>
<accession>A0A426RF52</accession>
<organism evidence="1 2">
    <name type="scientific">Maribacter algicola</name>
    <dbReference type="NCBI Taxonomy" id="2498892"/>
    <lineage>
        <taxon>Bacteria</taxon>
        <taxon>Pseudomonadati</taxon>
        <taxon>Bacteroidota</taxon>
        <taxon>Flavobacteriia</taxon>
        <taxon>Flavobacteriales</taxon>
        <taxon>Flavobacteriaceae</taxon>
        <taxon>Maribacter</taxon>
    </lineage>
</organism>
<evidence type="ECO:0008006" key="3">
    <source>
        <dbReference type="Google" id="ProtNLM"/>
    </source>
</evidence>
<sequence length="185" mass="21536">MVFSFPLGKRPISMKLYLFFVFFIFQTLGFSQTNGFGKEPRPNEGLQLESFGYPIFFGGEQHSSFHLKYPITNTIRAELNTFYDTYILSDRIRTDIQFKKYWDDNWYLFSGMESEFSFNKYPGVESKKQARPRIGVISGLGYEVNKNFTMEAQSNFQINNAPIGAYGEHLIPMPQVYTLKGKIKF</sequence>
<dbReference type="Proteomes" id="UP000286990">
    <property type="component" value="Unassembled WGS sequence"/>
</dbReference>
<dbReference type="EMBL" id="QUSX01000004">
    <property type="protein sequence ID" value="RRQ47641.1"/>
    <property type="molecule type" value="Genomic_DNA"/>
</dbReference>
<protein>
    <recommendedName>
        <fullName evidence="3">DUF3575 domain-containing protein</fullName>
    </recommendedName>
</protein>
<keyword evidence="2" id="KW-1185">Reference proteome</keyword>
<reference evidence="2" key="1">
    <citation type="submission" date="2018-08" db="EMBL/GenBank/DDBJ databases">
        <authorList>
            <person name="Khan S.A."/>
            <person name="J S.E."/>
        </authorList>
    </citation>
    <scope>NUCLEOTIDE SEQUENCE [LARGE SCALE GENOMIC DNA]</scope>
    <source>
        <strain evidence="2">PoM-212</strain>
    </source>
</reference>
<gene>
    <name evidence="1" type="ORF">DZC72_16790</name>
</gene>